<keyword evidence="5" id="KW-0732">Signal</keyword>
<dbReference type="InterPro" id="IPR057348">
    <property type="entry name" value="TELO2_ARM"/>
</dbReference>
<comment type="caution">
    <text evidence="8">The sequence shown here is derived from an EMBL/GenBank/DDBJ whole genome shotgun (WGS) entry which is preliminary data.</text>
</comment>
<comment type="subcellular location">
    <subcellularLocation>
        <location evidence="1">Cytoplasm</location>
    </subcellularLocation>
</comment>
<gene>
    <name evidence="8" type="ORF">WJX75_004272</name>
</gene>
<feature type="domain" description="Telomere length regulation protein conserved" evidence="6">
    <location>
        <begin position="499"/>
        <end position="618"/>
    </location>
</feature>
<feature type="compositionally biased region" description="Acidic residues" evidence="4">
    <location>
        <begin position="472"/>
        <end position="494"/>
    </location>
</feature>
<dbReference type="PANTHER" id="PTHR15830">
    <property type="entry name" value="TELOMERE LENGTH REGULATION PROTEIN TEL2 FAMILY MEMBER"/>
    <property type="match status" value="1"/>
</dbReference>
<reference evidence="8 9" key="1">
    <citation type="journal article" date="2024" name="Nat. Commun.">
        <title>Phylogenomics reveals the evolutionary origins of lichenization in chlorophyte algae.</title>
        <authorList>
            <person name="Puginier C."/>
            <person name="Libourel C."/>
            <person name="Otte J."/>
            <person name="Skaloud P."/>
            <person name="Haon M."/>
            <person name="Grisel S."/>
            <person name="Petersen M."/>
            <person name="Berrin J.G."/>
            <person name="Delaux P.M."/>
            <person name="Dal Grande F."/>
            <person name="Keller J."/>
        </authorList>
    </citation>
    <scope>NUCLEOTIDE SEQUENCE [LARGE SCALE GENOMIC DNA]</scope>
    <source>
        <strain evidence="8 9">SAG 216-7</strain>
    </source>
</reference>
<dbReference type="Pfam" id="PF25320">
    <property type="entry name" value="TELO2_ARM"/>
    <property type="match status" value="1"/>
</dbReference>
<organism evidence="8 9">
    <name type="scientific">Coccomyxa subellipsoidea</name>
    <dbReference type="NCBI Taxonomy" id="248742"/>
    <lineage>
        <taxon>Eukaryota</taxon>
        <taxon>Viridiplantae</taxon>
        <taxon>Chlorophyta</taxon>
        <taxon>core chlorophytes</taxon>
        <taxon>Trebouxiophyceae</taxon>
        <taxon>Trebouxiophyceae incertae sedis</taxon>
        <taxon>Coccomyxaceae</taxon>
        <taxon>Coccomyxa</taxon>
    </lineage>
</organism>
<evidence type="ECO:0000256" key="2">
    <source>
        <dbReference type="ARBA" id="ARBA00006133"/>
    </source>
</evidence>
<feature type="chain" id="PRO_5046617228" description="Telomere length regulation protein conserved domain-containing protein" evidence="5">
    <location>
        <begin position="24"/>
        <end position="859"/>
    </location>
</feature>
<evidence type="ECO:0008006" key="10">
    <source>
        <dbReference type="Google" id="ProtNLM"/>
    </source>
</evidence>
<comment type="similarity">
    <text evidence="2">Belongs to the TEL2 family.</text>
</comment>
<feature type="region of interest" description="Disordered" evidence="4">
    <location>
        <begin position="438"/>
        <end position="498"/>
    </location>
</feature>
<evidence type="ECO:0000256" key="5">
    <source>
        <dbReference type="SAM" id="SignalP"/>
    </source>
</evidence>
<dbReference type="InterPro" id="IPR051970">
    <property type="entry name" value="TEL2_Regulation"/>
</dbReference>
<dbReference type="InterPro" id="IPR038528">
    <property type="entry name" value="TEL2_C_sf"/>
</dbReference>
<keyword evidence="9" id="KW-1185">Reference proteome</keyword>
<dbReference type="PANTHER" id="PTHR15830:SF10">
    <property type="entry name" value="TELOMERE LENGTH REGULATION PROTEIN TEL2 HOMOLOG"/>
    <property type="match status" value="1"/>
</dbReference>
<protein>
    <recommendedName>
        <fullName evidence="10">Telomere length regulation protein conserved domain-containing protein</fullName>
    </recommendedName>
</protein>
<keyword evidence="3" id="KW-0963">Cytoplasm</keyword>
<sequence length="859" mass="90433">MLKGAILLHIRAVSLALVSAIQAGQVKRALESAVRIYLHKESISGPVKEDKVAQALERDELDWATVSEVFYAEHFGGFADILLSVVAADWLNSFSLEEKVHLFHCFFAEAPAGILLPTLATHLSSVAPLREALSAAEASVYVTAVAADTAAAILTERFALPSSTGIQELAGSCGTSGGGANEGTSGGGTTAYLATLLASVPERAASTQLPALRPPVYIPQVVEHCLRSVEDAAALEKLLEALLREAARDLEAGEQVEAGVEWAAGTLMAILDGPLLARPEVRYFLEDKGLLRRTLPPSHMRLLIRLLDSLGAPDQAASPDSPLPILQQVAVRLAQTWGHKETTQRLPVRQQAYMSAALVEIIARLGKAGLEGTRGLFAALLSGVSTRLDSPQPPVRRQGMRVGQAFSKVLDPSKEPLFSDLGDLSLLPEEAWHRDCLPTTAHHNGHPTSLAAVKTEPLRTARGGSKQTPGEGDAESDGSLEPYDLSEEEDDGLSEGDNPLQLRDVAAMLRKGDDPNAVLKGLAALGPLVDAAPHELESHAGELARALLHARPPEWADEEATAAGRPEMAPAARRLAGMASLAAAAPRAGGLALAAEVYSPHVDLHQRLTLLEALAAAARQLASGGPQALPAPDVSSGSVAAEGGTRRVGKSRVWGVRGLAKQKLAAPRTHRNRFMDVAAEWSAALLSAADEERQGVDLFGRDALLLGRIIVCQGTFVECAAPAAVTLRLAAALLELLAAPEVHAHAEPYVRRSALIAVSQVMGAMPAAGLARLLSGGSMAEGTLVDRLEWVRAWTEATAAADPDPQCRELAGACRSLQAKLAQEAMQALELGADGGMRQALHQAPDIILPPSSATQFLA</sequence>
<evidence type="ECO:0000259" key="6">
    <source>
        <dbReference type="Pfam" id="PF10193"/>
    </source>
</evidence>
<dbReference type="EMBL" id="JALJOT010000008">
    <property type="protein sequence ID" value="KAK9908207.1"/>
    <property type="molecule type" value="Genomic_DNA"/>
</dbReference>
<dbReference type="Proteomes" id="UP001491310">
    <property type="component" value="Unassembled WGS sequence"/>
</dbReference>
<accession>A0ABR2YMY1</accession>
<evidence type="ECO:0000313" key="8">
    <source>
        <dbReference type="EMBL" id="KAK9908207.1"/>
    </source>
</evidence>
<evidence type="ECO:0000313" key="9">
    <source>
        <dbReference type="Proteomes" id="UP001491310"/>
    </source>
</evidence>
<feature type="signal peptide" evidence="5">
    <location>
        <begin position="1"/>
        <end position="23"/>
    </location>
</feature>
<dbReference type="Pfam" id="PF10193">
    <property type="entry name" value="Telomere_reg-2"/>
    <property type="match status" value="1"/>
</dbReference>
<evidence type="ECO:0000256" key="1">
    <source>
        <dbReference type="ARBA" id="ARBA00004496"/>
    </source>
</evidence>
<dbReference type="InterPro" id="IPR019337">
    <property type="entry name" value="Telomere_length_regulation_dom"/>
</dbReference>
<name>A0ABR2YMY1_9CHLO</name>
<dbReference type="Gene3D" id="1.25.40.720">
    <property type="entry name" value="Telomere length regulation protein 2, C-terminal domain"/>
    <property type="match status" value="1"/>
</dbReference>
<evidence type="ECO:0000256" key="3">
    <source>
        <dbReference type="ARBA" id="ARBA00022490"/>
    </source>
</evidence>
<evidence type="ECO:0000256" key="4">
    <source>
        <dbReference type="SAM" id="MobiDB-lite"/>
    </source>
</evidence>
<evidence type="ECO:0000259" key="7">
    <source>
        <dbReference type="Pfam" id="PF25320"/>
    </source>
</evidence>
<feature type="domain" description="TELO2 ARM repeat" evidence="7">
    <location>
        <begin position="225"/>
        <end position="420"/>
    </location>
</feature>
<proteinExistence type="inferred from homology"/>